<dbReference type="Pfam" id="PF07690">
    <property type="entry name" value="MFS_1"/>
    <property type="match status" value="2"/>
</dbReference>
<comment type="subcellular location">
    <subcellularLocation>
        <location evidence="1">Membrane</location>
        <topology evidence="1">Multi-pass membrane protein</topology>
    </subcellularLocation>
</comment>
<dbReference type="GO" id="GO:0022857">
    <property type="term" value="F:transmembrane transporter activity"/>
    <property type="evidence" value="ECO:0007669"/>
    <property type="project" value="InterPro"/>
</dbReference>
<dbReference type="PANTHER" id="PTHR43791:SF47">
    <property type="entry name" value="MAJOR FACILITATOR SUPERFAMILY (MFS) PROFILE DOMAIN-CONTAINING PROTEIN-RELATED"/>
    <property type="match status" value="1"/>
</dbReference>
<feature type="transmembrane region" description="Helical" evidence="7">
    <location>
        <begin position="75"/>
        <end position="100"/>
    </location>
</feature>
<evidence type="ECO:0000256" key="6">
    <source>
        <dbReference type="ARBA" id="ARBA00023136"/>
    </source>
</evidence>
<keyword evidence="3" id="KW-0813">Transport</keyword>
<dbReference type="SUPFAM" id="SSF103473">
    <property type="entry name" value="MFS general substrate transporter"/>
    <property type="match status" value="2"/>
</dbReference>
<feature type="domain" description="Major facilitator superfamily (MFS) profile" evidence="8">
    <location>
        <begin position="512"/>
        <end position="930"/>
    </location>
</feature>
<feature type="transmembrane region" description="Helical" evidence="7">
    <location>
        <begin position="384"/>
        <end position="407"/>
    </location>
</feature>
<evidence type="ECO:0000313" key="10">
    <source>
        <dbReference type="Proteomes" id="UP000286921"/>
    </source>
</evidence>
<evidence type="ECO:0000256" key="3">
    <source>
        <dbReference type="ARBA" id="ARBA00022448"/>
    </source>
</evidence>
<name>A0A401L1K3_ASPAW</name>
<organism evidence="9 10">
    <name type="scientific">Aspergillus awamori</name>
    <name type="common">Black koji mold</name>
    <dbReference type="NCBI Taxonomy" id="105351"/>
    <lineage>
        <taxon>Eukaryota</taxon>
        <taxon>Fungi</taxon>
        <taxon>Dikarya</taxon>
        <taxon>Ascomycota</taxon>
        <taxon>Pezizomycotina</taxon>
        <taxon>Eurotiomycetes</taxon>
        <taxon>Eurotiomycetidae</taxon>
        <taxon>Eurotiales</taxon>
        <taxon>Aspergillaceae</taxon>
        <taxon>Aspergillus</taxon>
    </lineage>
</organism>
<evidence type="ECO:0000313" key="9">
    <source>
        <dbReference type="EMBL" id="GCB25398.1"/>
    </source>
</evidence>
<dbReference type="PANTHER" id="PTHR43791">
    <property type="entry name" value="PERMEASE-RELATED"/>
    <property type="match status" value="1"/>
</dbReference>
<feature type="transmembrane region" description="Helical" evidence="7">
    <location>
        <begin position="837"/>
        <end position="858"/>
    </location>
</feature>
<feature type="transmembrane region" description="Helical" evidence="7">
    <location>
        <begin position="419"/>
        <end position="438"/>
    </location>
</feature>
<feature type="transmembrane region" description="Helical" evidence="7">
    <location>
        <begin position="604"/>
        <end position="626"/>
    </location>
</feature>
<feature type="transmembrane region" description="Helical" evidence="7">
    <location>
        <begin position="148"/>
        <end position="167"/>
    </location>
</feature>
<evidence type="ECO:0000256" key="2">
    <source>
        <dbReference type="ARBA" id="ARBA00008335"/>
    </source>
</evidence>
<dbReference type="InterPro" id="IPR020846">
    <property type="entry name" value="MFS_dom"/>
</dbReference>
<feature type="transmembrane region" description="Helical" evidence="7">
    <location>
        <begin position="779"/>
        <end position="799"/>
    </location>
</feature>
<sequence length="948" mass="106028">METPEDSNKGPIDRVSSVNEHLSVEIRPEDERALVWRLDCFFLVVGFLGYAFKYLDQTNIVSIRNDLKKDMHSSLAEQCLCFRIGYMIMLYPSCIIISHIGPSIWLPACEVYGLRFLIGFFEGATWPGYFTIISQWYLPHEMALRMSLYNMAQPVGAMLSGAMQGAMSTNLEGVMGRSGWRWAFIINGVCTIFIALLAFIILPGFPERQNPLSKIYLRPQHIKTAIARTRRVGRKPQIGIQVKSFLRCFRFWHLWLFAIAWAIGTGTTPTSYFNLWLKSLKNPDGTAKYSVAMLDYLPIAGQAIQLVAEILFSGFSDYFGVRLPFLLLHAVINIVSLIILTIQPSNEHAYMAGWYMDYVGAVSTMLLCAWASAHLETEPQVRTVLFATGTLFSYLLSAFLPIAAYPASEAPHWRIGAKLYLGLSCLAAVLFVCIHFAFKWEEQKKAKTRQVEDWNVTADEDRLRDSCNVLGMMADDDTVKGLAVEAESSRTDDTELTPQEQRRVIRRVDARLIVMLGFLHTVSLIDRGNLSTAAVAGMEKELHLQGNQYNVIAVVFFPPYICLQMLGPVLIRKLGPKLFLAGICFIWGVSMMCGGFVHNWAQLAGIRIIIGALEAGFFPAAVYLIATWYTRYQMQKRFAIFYLLGCVASAFTGILSYGITFMNGLGGLTAWRWIFVIQGLITCTLAAISYFVLINFPDRMRSSKSRFLSHREYDFITDQINTDRGDVRLEPFNLKKYLVAALDINIWGFGLVYFCTTTTAYSIAYFLPLIYREGMGFSMGASLCLFAPPYVAAGITMFATSWIGDKYRIRGPIIVFNAMLALIGLPLMTFTKGNGPRLVGCFLTTMGANSNVPAAMAYQANNVRGQWKRAACSAIFVGLGASGGMVGSLVFRSQDAPEYRPGMLTCIGMQAAAIVLVGLLTIRLYLRNCRVDRGELVIGDLPGFRYTY</sequence>
<feature type="transmembrane region" description="Helical" evidence="7">
    <location>
        <begin position="902"/>
        <end position="926"/>
    </location>
</feature>
<feature type="transmembrane region" description="Helical" evidence="7">
    <location>
        <begin position="578"/>
        <end position="598"/>
    </location>
</feature>
<feature type="transmembrane region" description="Helical" evidence="7">
    <location>
        <begin position="324"/>
        <end position="342"/>
    </location>
</feature>
<comment type="similarity">
    <text evidence="2">Belongs to the major facilitator superfamily.</text>
</comment>
<feature type="transmembrane region" description="Helical" evidence="7">
    <location>
        <begin position="550"/>
        <end position="571"/>
    </location>
</feature>
<reference evidence="9 10" key="1">
    <citation type="submission" date="2016-09" db="EMBL/GenBank/DDBJ databases">
        <title>Aspergillus awamori IFM 58123T.</title>
        <authorList>
            <person name="Kusuya Y."/>
            <person name="Shimizu M."/>
            <person name="Takahashi H."/>
            <person name="Yaguchi T."/>
        </authorList>
    </citation>
    <scope>NUCLEOTIDE SEQUENCE [LARGE SCALE GENOMIC DNA]</scope>
    <source>
        <strain evidence="9 10">IFM 58123</strain>
    </source>
</reference>
<comment type="caution">
    <text evidence="9">The sequence shown here is derived from an EMBL/GenBank/DDBJ whole genome shotgun (WGS) entry which is preliminary data.</text>
</comment>
<feature type="transmembrane region" description="Helical" evidence="7">
    <location>
        <begin position="870"/>
        <end position="890"/>
    </location>
</feature>
<feature type="transmembrane region" description="Helical" evidence="7">
    <location>
        <begin position="251"/>
        <end position="273"/>
    </location>
</feature>
<evidence type="ECO:0000256" key="4">
    <source>
        <dbReference type="ARBA" id="ARBA00022692"/>
    </source>
</evidence>
<evidence type="ECO:0000256" key="5">
    <source>
        <dbReference type="ARBA" id="ARBA00022989"/>
    </source>
</evidence>
<dbReference type="Proteomes" id="UP000286921">
    <property type="component" value="Unassembled WGS sequence"/>
</dbReference>
<dbReference type="GO" id="GO:0016020">
    <property type="term" value="C:membrane"/>
    <property type="evidence" value="ECO:0007669"/>
    <property type="project" value="UniProtKB-SubCell"/>
</dbReference>
<feature type="transmembrane region" description="Helical" evidence="7">
    <location>
        <begin position="354"/>
        <end position="372"/>
    </location>
</feature>
<evidence type="ECO:0000256" key="1">
    <source>
        <dbReference type="ARBA" id="ARBA00004141"/>
    </source>
</evidence>
<dbReference type="InterPro" id="IPR011701">
    <property type="entry name" value="MFS"/>
</dbReference>
<dbReference type="AlphaFoldDB" id="A0A401L1K3"/>
<feature type="transmembrane region" description="Helical" evidence="7">
    <location>
        <begin position="293"/>
        <end position="312"/>
    </location>
</feature>
<dbReference type="FunFam" id="1.20.1250.20:FF:000013">
    <property type="entry name" value="MFS general substrate transporter"/>
    <property type="match status" value="1"/>
</dbReference>
<feature type="transmembrane region" description="Helical" evidence="7">
    <location>
        <begin position="179"/>
        <end position="205"/>
    </location>
</feature>
<dbReference type="Gene3D" id="1.20.1250.20">
    <property type="entry name" value="MFS general substrate transporter like domains"/>
    <property type="match status" value="4"/>
</dbReference>
<keyword evidence="6 7" id="KW-0472">Membrane</keyword>
<feature type="transmembrane region" description="Helical" evidence="7">
    <location>
        <begin position="744"/>
        <end position="767"/>
    </location>
</feature>
<protein>
    <submittedName>
        <fullName evidence="9">Uncharacterized transporter C1002.16c</fullName>
    </submittedName>
</protein>
<dbReference type="PROSITE" id="PS50850">
    <property type="entry name" value="MFS"/>
    <property type="match status" value="1"/>
</dbReference>
<gene>
    <name evidence="9" type="ORF">AAWM_08283</name>
</gene>
<dbReference type="InterPro" id="IPR036259">
    <property type="entry name" value="MFS_trans_sf"/>
</dbReference>
<feature type="transmembrane region" description="Helical" evidence="7">
    <location>
        <begin position="34"/>
        <end position="55"/>
    </location>
</feature>
<feature type="transmembrane region" description="Helical" evidence="7">
    <location>
        <begin position="112"/>
        <end position="136"/>
    </location>
</feature>
<dbReference type="EMBL" id="BDHI01000021">
    <property type="protein sequence ID" value="GCB25398.1"/>
    <property type="molecule type" value="Genomic_DNA"/>
</dbReference>
<feature type="transmembrane region" description="Helical" evidence="7">
    <location>
        <begin position="638"/>
        <end position="659"/>
    </location>
</feature>
<keyword evidence="4 7" id="KW-0812">Transmembrane</keyword>
<proteinExistence type="inferred from homology"/>
<evidence type="ECO:0000259" key="8">
    <source>
        <dbReference type="PROSITE" id="PS50850"/>
    </source>
</evidence>
<feature type="transmembrane region" description="Helical" evidence="7">
    <location>
        <begin position="811"/>
        <end position="831"/>
    </location>
</feature>
<feature type="transmembrane region" description="Helical" evidence="7">
    <location>
        <begin position="512"/>
        <end position="530"/>
    </location>
</feature>
<feature type="transmembrane region" description="Helical" evidence="7">
    <location>
        <begin position="671"/>
        <end position="696"/>
    </location>
</feature>
<accession>A0A401L1K3</accession>
<keyword evidence="5 7" id="KW-1133">Transmembrane helix</keyword>
<evidence type="ECO:0000256" key="7">
    <source>
        <dbReference type="SAM" id="Phobius"/>
    </source>
</evidence>
<dbReference type="FunFam" id="1.20.1250.20:FF:000018">
    <property type="entry name" value="MFS transporter permease"/>
    <property type="match status" value="1"/>
</dbReference>
<keyword evidence="10" id="KW-1185">Reference proteome</keyword>